<dbReference type="Pfam" id="PF13302">
    <property type="entry name" value="Acetyltransf_3"/>
    <property type="match status" value="1"/>
</dbReference>
<dbReference type="STRING" id="269670.SAMN02982927_01426"/>
<dbReference type="RefSeq" id="WP_093671452.1">
    <property type="nucleotide sequence ID" value="NZ_FOOY01000008.1"/>
</dbReference>
<dbReference type="SUPFAM" id="SSF55729">
    <property type="entry name" value="Acyl-CoA N-acyltransferases (Nat)"/>
    <property type="match status" value="1"/>
</dbReference>
<evidence type="ECO:0000313" key="3">
    <source>
        <dbReference type="Proteomes" id="UP000198752"/>
    </source>
</evidence>
<name>A0A1I2R6T5_9BACL</name>
<proteinExistence type="predicted"/>
<dbReference type="AlphaFoldDB" id="A0A1I2R6T5"/>
<reference evidence="3" key="1">
    <citation type="submission" date="2016-10" db="EMBL/GenBank/DDBJ databases">
        <authorList>
            <person name="Varghese N."/>
            <person name="Submissions S."/>
        </authorList>
    </citation>
    <scope>NUCLEOTIDE SEQUENCE [LARGE SCALE GENOMIC DNA]</scope>
    <source>
        <strain evidence="3">ATCC 700379</strain>
    </source>
</reference>
<evidence type="ECO:0000259" key="1">
    <source>
        <dbReference type="PROSITE" id="PS51186"/>
    </source>
</evidence>
<evidence type="ECO:0000313" key="2">
    <source>
        <dbReference type="EMBL" id="SFG33631.1"/>
    </source>
</evidence>
<feature type="domain" description="N-acetyltransferase" evidence="1">
    <location>
        <begin position="9"/>
        <end position="169"/>
    </location>
</feature>
<organism evidence="2 3">
    <name type="scientific">Sporolactobacillus nakayamae</name>
    <dbReference type="NCBI Taxonomy" id="269670"/>
    <lineage>
        <taxon>Bacteria</taxon>
        <taxon>Bacillati</taxon>
        <taxon>Bacillota</taxon>
        <taxon>Bacilli</taxon>
        <taxon>Bacillales</taxon>
        <taxon>Sporolactobacillaceae</taxon>
        <taxon>Sporolactobacillus</taxon>
    </lineage>
</organism>
<dbReference type="OrthoDB" id="9785602at2"/>
<dbReference type="Gene3D" id="3.40.630.30">
    <property type="match status" value="1"/>
</dbReference>
<dbReference type="PROSITE" id="PS51186">
    <property type="entry name" value="GNAT"/>
    <property type="match status" value="1"/>
</dbReference>
<sequence>MNLLETERLTIRELDVNDASLIYKYSKEKTMLEELPDQVYESRNEAREIIEFLSTKYKTTPQSYPLVYGVVLKKTNTLIGHVGLSVRLDGVEIGYAIGMDYQGNGYATEAVGAFSRWAKCNLKLSAIYGIVKAGNKRSEKVLSNNHFTFHEEVFMKGFGGKYLIKVYIYE</sequence>
<dbReference type="InterPro" id="IPR016181">
    <property type="entry name" value="Acyl_CoA_acyltransferase"/>
</dbReference>
<protein>
    <submittedName>
        <fullName evidence="2">Acetyltransferase (GNAT) domain-containing protein</fullName>
    </submittedName>
</protein>
<gene>
    <name evidence="2" type="ORF">SAMN02982927_01426</name>
</gene>
<dbReference type="GO" id="GO:0016747">
    <property type="term" value="F:acyltransferase activity, transferring groups other than amino-acyl groups"/>
    <property type="evidence" value="ECO:0007669"/>
    <property type="project" value="InterPro"/>
</dbReference>
<dbReference type="PANTHER" id="PTHR43792">
    <property type="entry name" value="GNAT FAMILY, PUTATIVE (AFU_ORTHOLOGUE AFUA_3G00765)-RELATED-RELATED"/>
    <property type="match status" value="1"/>
</dbReference>
<keyword evidence="2" id="KW-0808">Transferase</keyword>
<keyword evidence="3" id="KW-1185">Reference proteome</keyword>
<dbReference type="InterPro" id="IPR000182">
    <property type="entry name" value="GNAT_dom"/>
</dbReference>
<dbReference type="InterPro" id="IPR051531">
    <property type="entry name" value="N-acetyltransferase"/>
</dbReference>
<accession>A0A1I2R6T5</accession>
<dbReference type="Proteomes" id="UP000198752">
    <property type="component" value="Unassembled WGS sequence"/>
</dbReference>
<dbReference type="EMBL" id="FOOY01000008">
    <property type="protein sequence ID" value="SFG33631.1"/>
    <property type="molecule type" value="Genomic_DNA"/>
</dbReference>